<dbReference type="InterPro" id="IPR023696">
    <property type="entry name" value="Ureohydrolase_dom_sf"/>
</dbReference>
<accession>T1G1S8</accession>
<evidence type="ECO:0000313" key="5">
    <source>
        <dbReference type="Proteomes" id="UP000015101"/>
    </source>
</evidence>
<dbReference type="EMBL" id="KB096023">
    <property type="protein sequence ID" value="ESO08859.1"/>
    <property type="molecule type" value="Genomic_DNA"/>
</dbReference>
<proteinExistence type="predicted"/>
<sequence>VDIDVGQSPIVYSPDYDVTFAGIEKWYPLDTTRGAKIIRLLTDMKVLTEKTVIKPKEATNDHLSIVHSLDYLQNIKSPDVRARGKLPEVTSLALLPWFIVNGRLLRPMRFQVGGSVLAAKLALDFGWSINLGGGFTHCCRKRSGGYSAYDDVTMTLTYLLGRHHVDRVMIVDLSAQQCNGPERTYMNDDRVYIADVYNNEVYPMDGYAKRGINCKGEIDGSVTNKEYLDVVRSTLEKALDEMSRPDVVVYVAGSDVISEDAAGNMNISVDTLVERDQIVFLKIRSRGIPLVMLLGGGFSRNSHVAVAKSIYNLQKFGLISITNPSGEPNGTVGNPKKGKQKISDADVAENRDVLINGWGCDGCGVLKSRSGACVYMCVYVYVCVRVCACWFFSL</sequence>
<dbReference type="SUPFAM" id="SSF52768">
    <property type="entry name" value="Arginase/deacetylase"/>
    <property type="match status" value="1"/>
</dbReference>
<dbReference type="FunCoup" id="T1G1S8">
    <property type="interactions" value="20"/>
</dbReference>
<evidence type="ECO:0000313" key="3">
    <source>
        <dbReference type="EMBL" id="ESO08859.1"/>
    </source>
</evidence>
<dbReference type="Proteomes" id="UP000015101">
    <property type="component" value="Unassembled WGS sequence"/>
</dbReference>
<dbReference type="CDD" id="cd09993">
    <property type="entry name" value="HDAC_classIV"/>
    <property type="match status" value="1"/>
</dbReference>
<dbReference type="InterPro" id="IPR044150">
    <property type="entry name" value="HDAC_classIV"/>
</dbReference>
<dbReference type="GO" id="GO:0004407">
    <property type="term" value="F:histone deacetylase activity"/>
    <property type="evidence" value="ECO:0000318"/>
    <property type="project" value="GO_Central"/>
</dbReference>
<dbReference type="EnsemblMetazoa" id="HelroT74564">
    <property type="protein sequence ID" value="HelroP74564"/>
    <property type="gene ID" value="HelroG74564"/>
</dbReference>
<dbReference type="RefSeq" id="XP_009012881.1">
    <property type="nucleotide sequence ID" value="XM_009014633.1"/>
</dbReference>
<dbReference type="PANTHER" id="PTHR10625">
    <property type="entry name" value="HISTONE DEACETYLASE HDAC1-RELATED"/>
    <property type="match status" value="1"/>
</dbReference>
<dbReference type="Gene3D" id="3.40.800.20">
    <property type="entry name" value="Histone deacetylase domain"/>
    <property type="match status" value="1"/>
</dbReference>
<dbReference type="OrthoDB" id="437693at2759"/>
<dbReference type="GeneID" id="20215026"/>
<name>T1G1S8_HELRO</name>
<dbReference type="GO" id="GO:0000118">
    <property type="term" value="C:histone deacetylase complex"/>
    <property type="evidence" value="ECO:0000318"/>
    <property type="project" value="GO_Central"/>
</dbReference>
<dbReference type="AlphaFoldDB" id="T1G1S8"/>
<dbReference type="GO" id="GO:0016787">
    <property type="term" value="F:hydrolase activity"/>
    <property type="evidence" value="ECO:0007669"/>
    <property type="project" value="UniProtKB-KW"/>
</dbReference>
<organism evidence="4 5">
    <name type="scientific">Helobdella robusta</name>
    <name type="common">Californian leech</name>
    <dbReference type="NCBI Taxonomy" id="6412"/>
    <lineage>
        <taxon>Eukaryota</taxon>
        <taxon>Metazoa</taxon>
        <taxon>Spiralia</taxon>
        <taxon>Lophotrochozoa</taxon>
        <taxon>Annelida</taxon>
        <taxon>Clitellata</taxon>
        <taxon>Hirudinea</taxon>
        <taxon>Rhynchobdellida</taxon>
        <taxon>Glossiphoniidae</taxon>
        <taxon>Helobdella</taxon>
    </lineage>
</organism>
<gene>
    <name evidence="4" type="primary">20215026</name>
    <name evidence="3" type="ORF">HELRODRAFT_74564</name>
</gene>
<dbReference type="eggNOG" id="KOG1344">
    <property type="taxonomic scope" value="Eukaryota"/>
</dbReference>
<dbReference type="KEGG" id="hro:HELRODRAFT_74564"/>
<dbReference type="HOGENOM" id="CLU_007727_1_1_1"/>
<dbReference type="OMA" id="EIGFPWS"/>
<dbReference type="CTD" id="20215026"/>
<dbReference type="GO" id="GO:0040029">
    <property type="term" value="P:epigenetic regulation of gene expression"/>
    <property type="evidence" value="ECO:0000318"/>
    <property type="project" value="GO_Central"/>
</dbReference>
<dbReference type="InParanoid" id="T1G1S8"/>
<feature type="domain" description="Histone deacetylase" evidence="2">
    <location>
        <begin position="28"/>
        <end position="307"/>
    </location>
</feature>
<reference evidence="3 5" key="2">
    <citation type="journal article" date="2013" name="Nature">
        <title>Insights into bilaterian evolution from three spiralian genomes.</title>
        <authorList>
            <person name="Simakov O."/>
            <person name="Marletaz F."/>
            <person name="Cho S.J."/>
            <person name="Edsinger-Gonzales E."/>
            <person name="Havlak P."/>
            <person name="Hellsten U."/>
            <person name="Kuo D.H."/>
            <person name="Larsson T."/>
            <person name="Lv J."/>
            <person name="Arendt D."/>
            <person name="Savage R."/>
            <person name="Osoegawa K."/>
            <person name="de Jong P."/>
            <person name="Grimwood J."/>
            <person name="Chapman J.A."/>
            <person name="Shapiro H."/>
            <person name="Aerts A."/>
            <person name="Otillar R.P."/>
            <person name="Terry A.Y."/>
            <person name="Boore J.L."/>
            <person name="Grigoriev I.V."/>
            <person name="Lindberg D.R."/>
            <person name="Seaver E.C."/>
            <person name="Weisblat D.A."/>
            <person name="Putnam N.H."/>
            <person name="Rokhsar D.S."/>
        </authorList>
    </citation>
    <scope>NUCLEOTIDE SEQUENCE</scope>
</reference>
<dbReference type="PANTHER" id="PTHR10625:SF23">
    <property type="entry name" value="HISTONE DEACETYLASE 11"/>
    <property type="match status" value="1"/>
</dbReference>
<dbReference type="InterPro" id="IPR037138">
    <property type="entry name" value="His_deacetylse_dom_sf"/>
</dbReference>
<dbReference type="Pfam" id="PF00850">
    <property type="entry name" value="Hist_deacetyl"/>
    <property type="match status" value="1"/>
</dbReference>
<evidence type="ECO:0000256" key="1">
    <source>
        <dbReference type="ARBA" id="ARBA00022801"/>
    </source>
</evidence>
<dbReference type="InterPro" id="IPR023801">
    <property type="entry name" value="His_deacetylse_dom"/>
</dbReference>
<reference evidence="4" key="3">
    <citation type="submission" date="2015-06" db="UniProtKB">
        <authorList>
            <consortium name="EnsemblMetazoa"/>
        </authorList>
    </citation>
    <scope>IDENTIFICATION</scope>
</reference>
<evidence type="ECO:0000313" key="4">
    <source>
        <dbReference type="EnsemblMetazoa" id="HelroP74564"/>
    </source>
</evidence>
<keyword evidence="1" id="KW-0378">Hydrolase</keyword>
<dbReference type="STRING" id="6412.T1G1S8"/>
<dbReference type="EMBL" id="AMQM01003081">
    <property type="status" value="NOT_ANNOTATED_CDS"/>
    <property type="molecule type" value="Genomic_DNA"/>
</dbReference>
<reference evidence="5" key="1">
    <citation type="submission" date="2012-12" db="EMBL/GenBank/DDBJ databases">
        <authorList>
            <person name="Hellsten U."/>
            <person name="Grimwood J."/>
            <person name="Chapman J.A."/>
            <person name="Shapiro H."/>
            <person name="Aerts A."/>
            <person name="Otillar R.P."/>
            <person name="Terry A.Y."/>
            <person name="Boore J.L."/>
            <person name="Simakov O."/>
            <person name="Marletaz F."/>
            <person name="Cho S.-J."/>
            <person name="Edsinger-Gonzales E."/>
            <person name="Havlak P."/>
            <person name="Kuo D.-H."/>
            <person name="Larsson T."/>
            <person name="Lv J."/>
            <person name="Arendt D."/>
            <person name="Savage R."/>
            <person name="Osoegawa K."/>
            <person name="de Jong P."/>
            <person name="Lindberg D.R."/>
            <person name="Seaver E.C."/>
            <person name="Weisblat D.A."/>
            <person name="Putnam N.H."/>
            <person name="Grigoriev I.V."/>
            <person name="Rokhsar D.S."/>
        </authorList>
    </citation>
    <scope>NUCLEOTIDE SEQUENCE</scope>
</reference>
<keyword evidence="5" id="KW-1185">Reference proteome</keyword>
<evidence type="ECO:0000259" key="2">
    <source>
        <dbReference type="Pfam" id="PF00850"/>
    </source>
</evidence>
<protein>
    <recommendedName>
        <fullName evidence="2">Histone deacetylase domain-containing protein</fullName>
    </recommendedName>
</protein>